<dbReference type="SUPFAM" id="SSF55797">
    <property type="entry name" value="PR-1-like"/>
    <property type="match status" value="1"/>
</dbReference>
<dbReference type="STRING" id="1168035.SAMN05444280_1544"/>
<dbReference type="PANTHER" id="PTHR31157:SF1">
    <property type="entry name" value="SCP DOMAIN-CONTAINING PROTEIN"/>
    <property type="match status" value="1"/>
</dbReference>
<reference evidence="4 5" key="1">
    <citation type="submission" date="2016-11" db="EMBL/GenBank/DDBJ databases">
        <authorList>
            <person name="Jaros S."/>
            <person name="Januszkiewicz K."/>
            <person name="Wedrychowicz H."/>
        </authorList>
    </citation>
    <scope>NUCLEOTIDE SEQUENCE [LARGE SCALE GENOMIC DNA]</scope>
    <source>
        <strain evidence="4 5">DSM 27063</strain>
    </source>
</reference>
<keyword evidence="5" id="KW-1185">Reference proteome</keyword>
<feature type="compositionally biased region" description="Basic and acidic residues" evidence="1">
    <location>
        <begin position="124"/>
        <end position="133"/>
    </location>
</feature>
<evidence type="ECO:0000313" key="5">
    <source>
        <dbReference type="Proteomes" id="UP000184050"/>
    </source>
</evidence>
<name>A0A1M6P8D2_9BACT</name>
<dbReference type="AlphaFoldDB" id="A0A1M6P8D2"/>
<dbReference type="RefSeq" id="WP_073173928.1">
    <property type="nucleotide sequence ID" value="NZ_FQZE01000054.1"/>
</dbReference>
<dbReference type="Gene3D" id="3.40.33.10">
    <property type="entry name" value="CAP"/>
    <property type="match status" value="1"/>
</dbReference>
<evidence type="ECO:0000313" key="4">
    <source>
        <dbReference type="EMBL" id="SHK04227.1"/>
    </source>
</evidence>
<organism evidence="4 5">
    <name type="scientific">Tangfeifania diversioriginum</name>
    <dbReference type="NCBI Taxonomy" id="1168035"/>
    <lineage>
        <taxon>Bacteria</taxon>
        <taxon>Pseudomonadati</taxon>
        <taxon>Bacteroidota</taxon>
        <taxon>Bacteroidia</taxon>
        <taxon>Marinilabiliales</taxon>
        <taxon>Prolixibacteraceae</taxon>
        <taxon>Tangfeifania</taxon>
    </lineage>
</organism>
<evidence type="ECO:0000256" key="2">
    <source>
        <dbReference type="SAM" id="SignalP"/>
    </source>
</evidence>
<dbReference type="Proteomes" id="UP000184050">
    <property type="component" value="Unassembled WGS sequence"/>
</dbReference>
<dbReference type="PANTHER" id="PTHR31157">
    <property type="entry name" value="SCP DOMAIN-CONTAINING PROTEIN"/>
    <property type="match status" value="1"/>
</dbReference>
<proteinExistence type="predicted"/>
<feature type="domain" description="SCP" evidence="3">
    <location>
        <begin position="103"/>
        <end position="219"/>
    </location>
</feature>
<keyword evidence="2" id="KW-0732">Signal</keyword>
<feature type="region of interest" description="Disordered" evidence="1">
    <location>
        <begin position="124"/>
        <end position="147"/>
    </location>
</feature>
<dbReference type="EMBL" id="FQZE01000054">
    <property type="protein sequence ID" value="SHK04227.1"/>
    <property type="molecule type" value="Genomic_DNA"/>
</dbReference>
<evidence type="ECO:0000256" key="1">
    <source>
        <dbReference type="SAM" id="MobiDB-lite"/>
    </source>
</evidence>
<dbReference type="InterPro" id="IPR014044">
    <property type="entry name" value="CAP_dom"/>
</dbReference>
<feature type="chain" id="PRO_5013087712" evidence="2">
    <location>
        <begin position="23"/>
        <end position="227"/>
    </location>
</feature>
<accession>A0A1M6P8D2</accession>
<dbReference type="CDD" id="cd05379">
    <property type="entry name" value="CAP_bacterial"/>
    <property type="match status" value="1"/>
</dbReference>
<dbReference type="InterPro" id="IPR035940">
    <property type="entry name" value="CAP_sf"/>
</dbReference>
<gene>
    <name evidence="4" type="ORF">SAMN05444280_1544</name>
</gene>
<sequence length="227" mass="25593">MKRIGIMLLAFLTIFVNELVSANDNNADWNDATLNTAANARFLSPLEKEIFLEINKLRSNPAKYAEEFIAPLASNYKQKLLYYPGDKPLLTREGVQALYECVRVLKKQDPLPIIYPSSGLTKAASDHVKDQSKTGRTGHIGSDRSRSRERMERYGNWNIRIAENIAYGGTNARQIVIYLLIDDGVKNRGHRKNFLNPDFKTMGVATGSHPEYGNMTVMDFAGSYKTK</sequence>
<feature type="signal peptide" evidence="2">
    <location>
        <begin position="1"/>
        <end position="22"/>
    </location>
</feature>
<dbReference type="OrthoDB" id="7550377at2"/>
<protein>
    <submittedName>
        <fullName evidence="4">Cysteine-rich secretory protein family protein</fullName>
    </submittedName>
</protein>
<dbReference type="Pfam" id="PF00188">
    <property type="entry name" value="CAP"/>
    <property type="match status" value="1"/>
</dbReference>
<evidence type="ECO:0000259" key="3">
    <source>
        <dbReference type="Pfam" id="PF00188"/>
    </source>
</evidence>